<dbReference type="FunFam" id="1.10.10.60:FF:000054">
    <property type="entry name" value="One cut domain family member"/>
    <property type="match status" value="1"/>
</dbReference>
<evidence type="ECO:0000256" key="4">
    <source>
        <dbReference type="ARBA" id="ARBA00023125"/>
    </source>
</evidence>
<name>A0A1I7S4D2_BURXY</name>
<evidence type="ECO:0000256" key="9">
    <source>
        <dbReference type="RuleBase" id="RU000682"/>
    </source>
</evidence>
<dbReference type="EMBL" id="CAJFCV020000004">
    <property type="protein sequence ID" value="CAG9116974.1"/>
    <property type="molecule type" value="Genomic_DNA"/>
</dbReference>
<keyword evidence="7 8" id="KW-0539">Nucleus</keyword>
<protein>
    <recommendedName>
        <fullName evidence="10">One cut domain family member</fullName>
    </recommendedName>
</protein>
<evidence type="ECO:0000256" key="7">
    <source>
        <dbReference type="ARBA" id="ARBA00023242"/>
    </source>
</evidence>
<evidence type="ECO:0000256" key="1">
    <source>
        <dbReference type="ARBA" id="ARBA00004123"/>
    </source>
</evidence>
<dbReference type="InterPro" id="IPR001356">
    <property type="entry name" value="HD"/>
</dbReference>
<accession>A0A1I7S4D2</accession>
<evidence type="ECO:0000313" key="16">
    <source>
        <dbReference type="Proteomes" id="UP000659654"/>
    </source>
</evidence>
<evidence type="ECO:0000256" key="2">
    <source>
        <dbReference type="ARBA" id="ARBA00008190"/>
    </source>
</evidence>
<evidence type="ECO:0000313" key="14">
    <source>
        <dbReference type="EMBL" id="CAD5227121.1"/>
    </source>
</evidence>
<dbReference type="SUPFAM" id="SSF47413">
    <property type="entry name" value="lambda repressor-like DNA-binding domains"/>
    <property type="match status" value="1"/>
</dbReference>
<keyword evidence="16" id="KW-1185">Reference proteome</keyword>
<dbReference type="GO" id="GO:0000981">
    <property type="term" value="F:DNA-binding transcription factor activity, RNA polymerase II-specific"/>
    <property type="evidence" value="ECO:0007669"/>
    <property type="project" value="TreeGrafter"/>
</dbReference>
<dbReference type="InterPro" id="IPR051649">
    <property type="entry name" value="CUT_Homeobox"/>
</dbReference>
<dbReference type="Gene3D" id="1.10.10.60">
    <property type="entry name" value="Homeodomain-like"/>
    <property type="match status" value="1"/>
</dbReference>
<feature type="DNA-binding region" description="Homeobox" evidence="8">
    <location>
        <begin position="339"/>
        <end position="398"/>
    </location>
</feature>
<evidence type="ECO:0000256" key="5">
    <source>
        <dbReference type="ARBA" id="ARBA00023155"/>
    </source>
</evidence>
<dbReference type="PANTHER" id="PTHR14057">
    <property type="entry name" value="TRANSCRIPTION FACTOR ONECUT"/>
    <property type="match status" value="1"/>
</dbReference>
<dbReference type="CDD" id="cd00086">
    <property type="entry name" value="homeodomain"/>
    <property type="match status" value="1"/>
</dbReference>
<dbReference type="PROSITE" id="PS51042">
    <property type="entry name" value="CUT"/>
    <property type="match status" value="1"/>
</dbReference>
<sequence>METLENGADPMLSAALGANSGNVHLCREYDEQLSIYDGYVQLTPLHPLPSQNNGKYASTVSPTAPDASRSLQTATPMPYESHEEHFLDPQHRTHHQQNVIEHSQRYNNLPYTIKYEYDTGKPIGMDDLTNLQQTHCGREVNQYSYDFNTSVPNDIHQNMSYQDNFYPTEQSRQNIAIKSEPMYDPMYSSYSQSESMIENKTVHIPENTTSTSSSSVPLDAGEQRLQVSEAENNGVDGEELNTRELAQRISSELKRYSIPQAVFAQRVLCRSQGTLSDLLRNPKPWAKLKSGRETFRRMAKWLQEPELQRMSALRLAVVSACKRKDEHHQQQHHQHQPPQKKPRLVFTDVQRRTLQAIFKETKRPSREMQITISQHLGLDLTTVANFFMNARRRGHDRYDEADDSDDGFFDYKDAGDYNYSQCEGASFEGPHDPANVYESSTTSSQSEVVNKELYTSFNPEDPTNRPEYPNSESSTTPSSLSTVSHSISPPCDTSTYFASQNYSSCPDYPENRLQMTNS</sequence>
<dbReference type="SUPFAM" id="SSF46689">
    <property type="entry name" value="Homeodomain-like"/>
    <property type="match status" value="1"/>
</dbReference>
<organism evidence="15 17">
    <name type="scientific">Bursaphelenchus xylophilus</name>
    <name type="common">Pinewood nematode worm</name>
    <name type="synonym">Aphelenchoides xylophilus</name>
    <dbReference type="NCBI Taxonomy" id="6326"/>
    <lineage>
        <taxon>Eukaryota</taxon>
        <taxon>Metazoa</taxon>
        <taxon>Ecdysozoa</taxon>
        <taxon>Nematoda</taxon>
        <taxon>Chromadorea</taxon>
        <taxon>Rhabditida</taxon>
        <taxon>Tylenchina</taxon>
        <taxon>Tylenchomorpha</taxon>
        <taxon>Aphelenchoidea</taxon>
        <taxon>Aphelenchoididae</taxon>
        <taxon>Bursaphelenchus</taxon>
    </lineage>
</organism>
<dbReference type="SMART" id="SM01109">
    <property type="entry name" value="CUT"/>
    <property type="match status" value="1"/>
</dbReference>
<dbReference type="Proteomes" id="UP000582659">
    <property type="component" value="Unassembled WGS sequence"/>
</dbReference>
<evidence type="ECO:0000256" key="11">
    <source>
        <dbReference type="SAM" id="MobiDB-lite"/>
    </source>
</evidence>
<reference evidence="14" key="2">
    <citation type="submission" date="2020-09" db="EMBL/GenBank/DDBJ databases">
        <authorList>
            <person name="Kikuchi T."/>
        </authorList>
    </citation>
    <scope>NUCLEOTIDE SEQUENCE</scope>
    <source>
        <strain evidence="14">Ka4C1</strain>
    </source>
</reference>
<dbReference type="AlphaFoldDB" id="A0A1I7S4D2"/>
<evidence type="ECO:0000256" key="3">
    <source>
        <dbReference type="ARBA" id="ARBA00023015"/>
    </source>
</evidence>
<evidence type="ECO:0000259" key="12">
    <source>
        <dbReference type="PROSITE" id="PS50071"/>
    </source>
</evidence>
<dbReference type="InterPro" id="IPR009057">
    <property type="entry name" value="Homeodomain-like_sf"/>
</dbReference>
<dbReference type="PANTHER" id="PTHR14057:SF47">
    <property type="entry name" value="HOMEOBOX PROTEIN ONECUT"/>
    <property type="match status" value="1"/>
</dbReference>
<evidence type="ECO:0000256" key="6">
    <source>
        <dbReference type="ARBA" id="ARBA00023163"/>
    </source>
</evidence>
<keyword evidence="3 10" id="KW-0805">Transcription regulation</keyword>
<evidence type="ECO:0000259" key="13">
    <source>
        <dbReference type="PROSITE" id="PS51042"/>
    </source>
</evidence>
<dbReference type="Gene3D" id="1.10.260.40">
    <property type="entry name" value="lambda repressor-like DNA-binding domains"/>
    <property type="match status" value="1"/>
</dbReference>
<evidence type="ECO:0000313" key="17">
    <source>
        <dbReference type="WBParaSite" id="BXY_0786500.1"/>
    </source>
</evidence>
<feature type="region of interest" description="Disordered" evidence="11">
    <location>
        <begin position="499"/>
        <end position="518"/>
    </location>
</feature>
<dbReference type="PROSITE" id="PS50071">
    <property type="entry name" value="HOMEOBOX_2"/>
    <property type="match status" value="1"/>
</dbReference>
<dbReference type="EMBL" id="CAJFDI010000004">
    <property type="protein sequence ID" value="CAD5227121.1"/>
    <property type="molecule type" value="Genomic_DNA"/>
</dbReference>
<comment type="subcellular location">
    <subcellularLocation>
        <location evidence="1 8 9">Nucleus</location>
    </subcellularLocation>
</comment>
<dbReference type="WBParaSite" id="BXY_0786500.1">
    <property type="protein sequence ID" value="BXY_0786500.1"/>
    <property type="gene ID" value="BXY_0786500"/>
</dbReference>
<feature type="domain" description="CUT" evidence="13">
    <location>
        <begin position="231"/>
        <end position="317"/>
    </location>
</feature>
<evidence type="ECO:0000256" key="10">
    <source>
        <dbReference type="RuleBase" id="RU361129"/>
    </source>
</evidence>
<gene>
    <name evidence="14" type="ORF">BXYJ_LOCUS9666</name>
</gene>
<reference evidence="17" key="1">
    <citation type="submission" date="2016-11" db="UniProtKB">
        <authorList>
            <consortium name="WormBaseParasite"/>
        </authorList>
    </citation>
    <scope>IDENTIFICATION</scope>
</reference>
<feature type="domain" description="Homeobox" evidence="12">
    <location>
        <begin position="337"/>
        <end position="397"/>
    </location>
</feature>
<dbReference type="GO" id="GO:0005634">
    <property type="term" value="C:nucleus"/>
    <property type="evidence" value="ECO:0007669"/>
    <property type="project" value="UniProtKB-SubCell"/>
</dbReference>
<proteinExistence type="inferred from homology"/>
<evidence type="ECO:0000256" key="8">
    <source>
        <dbReference type="PROSITE-ProRule" id="PRU00108"/>
    </source>
</evidence>
<dbReference type="OrthoDB" id="10068888at2759"/>
<evidence type="ECO:0000313" key="15">
    <source>
        <dbReference type="Proteomes" id="UP000095284"/>
    </source>
</evidence>
<dbReference type="SMR" id="A0A1I7S4D2"/>
<keyword evidence="4 8" id="KW-0238">DNA-binding</keyword>
<dbReference type="FunFam" id="1.10.260.40:FF:000005">
    <property type="entry name" value="One cut domain family member"/>
    <property type="match status" value="1"/>
</dbReference>
<dbReference type="InterPro" id="IPR003350">
    <property type="entry name" value="CUT_dom"/>
</dbReference>
<dbReference type="Proteomes" id="UP000095284">
    <property type="component" value="Unplaced"/>
</dbReference>
<feature type="compositionally biased region" description="Low complexity" evidence="11">
    <location>
        <begin position="471"/>
        <end position="487"/>
    </location>
</feature>
<dbReference type="Proteomes" id="UP000659654">
    <property type="component" value="Unassembled WGS sequence"/>
</dbReference>
<comment type="similarity">
    <text evidence="2 10">Belongs to the CUT homeobox family.</text>
</comment>
<dbReference type="SMART" id="SM00389">
    <property type="entry name" value="HOX"/>
    <property type="match status" value="1"/>
</dbReference>
<dbReference type="Pfam" id="PF02376">
    <property type="entry name" value="CUT"/>
    <property type="match status" value="1"/>
</dbReference>
<feature type="compositionally biased region" description="Basic residues" evidence="11">
    <location>
        <begin position="330"/>
        <end position="341"/>
    </location>
</feature>
<feature type="compositionally biased region" description="Low complexity" evidence="11">
    <location>
        <begin position="438"/>
        <end position="448"/>
    </location>
</feature>
<feature type="region of interest" description="Disordered" evidence="11">
    <location>
        <begin position="422"/>
        <end position="487"/>
    </location>
</feature>
<keyword evidence="6 10" id="KW-0804">Transcription</keyword>
<keyword evidence="5 8" id="KW-0371">Homeobox</keyword>
<dbReference type="GO" id="GO:0000978">
    <property type="term" value="F:RNA polymerase II cis-regulatory region sequence-specific DNA binding"/>
    <property type="evidence" value="ECO:0007669"/>
    <property type="project" value="TreeGrafter"/>
</dbReference>
<dbReference type="InterPro" id="IPR010982">
    <property type="entry name" value="Lambda_DNA-bd_dom_sf"/>
</dbReference>
<feature type="region of interest" description="Disordered" evidence="11">
    <location>
        <begin position="322"/>
        <end position="341"/>
    </location>
</feature>
<dbReference type="Pfam" id="PF00046">
    <property type="entry name" value="Homeodomain"/>
    <property type="match status" value="1"/>
</dbReference>